<organism evidence="2 3">
    <name type="scientific">Sinorhizobium saheli</name>
    <dbReference type="NCBI Taxonomy" id="36856"/>
    <lineage>
        <taxon>Bacteria</taxon>
        <taxon>Pseudomonadati</taxon>
        <taxon>Pseudomonadota</taxon>
        <taxon>Alphaproteobacteria</taxon>
        <taxon>Hyphomicrobiales</taxon>
        <taxon>Rhizobiaceae</taxon>
        <taxon>Sinorhizobium/Ensifer group</taxon>
        <taxon>Sinorhizobium</taxon>
    </lineage>
</organism>
<dbReference type="RefSeq" id="WP_066878212.1">
    <property type="nucleotide sequence ID" value="NZ_LNQB01000093.1"/>
</dbReference>
<protein>
    <submittedName>
        <fullName evidence="2">CoA-binding protein</fullName>
    </submittedName>
</protein>
<evidence type="ECO:0000259" key="1">
    <source>
        <dbReference type="SMART" id="SM00881"/>
    </source>
</evidence>
<accession>A0A178XU18</accession>
<dbReference type="EMBL" id="LNQB01000093">
    <property type="protein sequence ID" value="OAP38789.1"/>
    <property type="molecule type" value="Genomic_DNA"/>
</dbReference>
<dbReference type="Pfam" id="PF13380">
    <property type="entry name" value="CoA_binding_2"/>
    <property type="match status" value="1"/>
</dbReference>
<evidence type="ECO:0000313" key="2">
    <source>
        <dbReference type="EMBL" id="OAP38789.1"/>
    </source>
</evidence>
<proteinExistence type="predicted"/>
<dbReference type="SUPFAM" id="SSF51735">
    <property type="entry name" value="NAD(P)-binding Rossmann-fold domains"/>
    <property type="match status" value="1"/>
</dbReference>
<dbReference type="SMART" id="SM00881">
    <property type="entry name" value="CoA_binding"/>
    <property type="match status" value="1"/>
</dbReference>
<dbReference type="InterPro" id="IPR003781">
    <property type="entry name" value="CoA-bd"/>
</dbReference>
<dbReference type="PANTHER" id="PTHR33303">
    <property type="entry name" value="CYTOPLASMIC PROTEIN-RELATED"/>
    <property type="match status" value="1"/>
</dbReference>
<evidence type="ECO:0000313" key="3">
    <source>
        <dbReference type="Proteomes" id="UP000078507"/>
    </source>
</evidence>
<keyword evidence="3" id="KW-1185">Reference proteome</keyword>
<dbReference type="Gene3D" id="3.40.50.720">
    <property type="entry name" value="NAD(P)-binding Rossmann-like Domain"/>
    <property type="match status" value="1"/>
</dbReference>
<name>A0A178XU18_SINSA</name>
<dbReference type="AlphaFoldDB" id="A0A178XU18"/>
<dbReference type="STRING" id="36856.ATB98_05360"/>
<feature type="domain" description="CoA-binding" evidence="1">
    <location>
        <begin position="14"/>
        <end position="111"/>
    </location>
</feature>
<dbReference type="OrthoDB" id="9804695at2"/>
<reference evidence="2 3" key="1">
    <citation type="submission" date="2015-11" db="EMBL/GenBank/DDBJ databases">
        <title>Ensifer anhuiense sp. nov., an effective nitrogen fixation bacterium with Glycine soja.</title>
        <authorList>
            <person name="Yan H."/>
            <person name="Chen W."/>
        </authorList>
    </citation>
    <scope>NUCLEOTIDE SEQUENCE [LARGE SCALE GENOMIC DNA]</scope>
    <source>
        <strain evidence="2 3">LMG 7837</strain>
    </source>
</reference>
<sequence>MNHDAYPDFYLADILRETKTIALVGASPKPERPSHRVMAFLLRKGYHVIPVNPGHAGRMILDQPVVARLADIGEPIDMVDVFRAAHALPALVDEILALPSLPKVIWGQLSVRDDEAAAKAEAAGVKVVMDRCPAIEYPRLIG</sequence>
<gene>
    <name evidence="2" type="ORF">ATB98_05360</name>
</gene>
<dbReference type="InterPro" id="IPR036291">
    <property type="entry name" value="NAD(P)-bd_dom_sf"/>
</dbReference>
<dbReference type="PANTHER" id="PTHR33303:SF2">
    <property type="entry name" value="COA-BINDING DOMAIN-CONTAINING PROTEIN"/>
    <property type="match status" value="1"/>
</dbReference>
<dbReference type="Proteomes" id="UP000078507">
    <property type="component" value="Unassembled WGS sequence"/>
</dbReference>
<comment type="caution">
    <text evidence="2">The sequence shown here is derived from an EMBL/GenBank/DDBJ whole genome shotgun (WGS) entry which is preliminary data.</text>
</comment>